<sequence length="295" mass="31689">MPAATSSVRSVAALAICDVASASNSIPITSAVEQPLVLLSSSQLPSGIAKLQLCFLRIANDSLLLSRQPSASVEQCMRVLPLKRVKGVRPSPKVSKHAFELELVGAPPLRLGASDAWALTQWLQLLKPLIAKGMADEPHPHPHPQPHVNQRPSDDIPSNHSFPARSPSVANLSPRPDVERLPPKSPRNSNVPLMPPQRHAGATPRGQQSAGSQLDGRCQLSVEVALPRGWHVNTGQVGARPSAKLRPSRAPPNNKPTPIPQRKPQPQPLLQPTSPRPCPCRARAAWGLATMRNCL</sequence>
<feature type="compositionally biased region" description="Polar residues" evidence="1">
    <location>
        <begin position="148"/>
        <end position="161"/>
    </location>
</feature>
<protein>
    <recommendedName>
        <fullName evidence="3">PH domain-containing protein</fullName>
    </recommendedName>
</protein>
<proteinExistence type="predicted"/>
<accession>A0A7S2GEP8</accession>
<feature type="compositionally biased region" description="Pro residues" evidence="1">
    <location>
        <begin position="249"/>
        <end position="277"/>
    </location>
</feature>
<dbReference type="AlphaFoldDB" id="A0A7S2GEP8"/>
<name>A0A7S2GEP8_9EUKA</name>
<dbReference type="EMBL" id="HBGU01027227">
    <property type="protein sequence ID" value="CAD9447213.1"/>
    <property type="molecule type" value="Transcribed_RNA"/>
</dbReference>
<organism evidence="2">
    <name type="scientific">Haptolina brevifila</name>
    <dbReference type="NCBI Taxonomy" id="156173"/>
    <lineage>
        <taxon>Eukaryota</taxon>
        <taxon>Haptista</taxon>
        <taxon>Haptophyta</taxon>
        <taxon>Prymnesiophyceae</taxon>
        <taxon>Prymnesiales</taxon>
        <taxon>Prymnesiaceae</taxon>
        <taxon>Haptolina</taxon>
    </lineage>
</organism>
<evidence type="ECO:0008006" key="3">
    <source>
        <dbReference type="Google" id="ProtNLM"/>
    </source>
</evidence>
<evidence type="ECO:0000313" key="2">
    <source>
        <dbReference type="EMBL" id="CAD9447213.1"/>
    </source>
</evidence>
<feature type="region of interest" description="Disordered" evidence="1">
    <location>
        <begin position="233"/>
        <end position="277"/>
    </location>
</feature>
<reference evidence="2" key="1">
    <citation type="submission" date="2021-01" db="EMBL/GenBank/DDBJ databases">
        <authorList>
            <person name="Corre E."/>
            <person name="Pelletier E."/>
            <person name="Niang G."/>
            <person name="Scheremetjew M."/>
            <person name="Finn R."/>
            <person name="Kale V."/>
            <person name="Holt S."/>
            <person name="Cochrane G."/>
            <person name="Meng A."/>
            <person name="Brown T."/>
            <person name="Cohen L."/>
        </authorList>
    </citation>
    <scope>NUCLEOTIDE SEQUENCE</scope>
    <source>
        <strain evidence="2">UTEX LB 985</strain>
    </source>
</reference>
<dbReference type="SUPFAM" id="SSF50729">
    <property type="entry name" value="PH domain-like"/>
    <property type="match status" value="1"/>
</dbReference>
<feature type="region of interest" description="Disordered" evidence="1">
    <location>
        <begin position="134"/>
        <end position="216"/>
    </location>
</feature>
<gene>
    <name evidence="2" type="ORF">CBRE1094_LOCUS14770</name>
</gene>
<evidence type="ECO:0000256" key="1">
    <source>
        <dbReference type="SAM" id="MobiDB-lite"/>
    </source>
</evidence>